<evidence type="ECO:0000256" key="4">
    <source>
        <dbReference type="ARBA" id="ARBA00022729"/>
    </source>
</evidence>
<dbReference type="InterPro" id="IPR025705">
    <property type="entry name" value="Beta_hexosaminidase_sua/sub"/>
</dbReference>
<dbReference type="InterPro" id="IPR029018">
    <property type="entry name" value="Hex-like_dom2"/>
</dbReference>
<feature type="active site" description="Proton donor" evidence="8">
    <location>
        <position position="391"/>
    </location>
</feature>
<evidence type="ECO:0000259" key="10">
    <source>
        <dbReference type="Pfam" id="PF14845"/>
    </source>
</evidence>
<keyword evidence="6" id="KW-0325">Glycoprotein</keyword>
<dbReference type="Gene3D" id="3.20.20.80">
    <property type="entry name" value="Glycosidases"/>
    <property type="match status" value="2"/>
</dbReference>
<dbReference type="PANTHER" id="PTHR22600">
    <property type="entry name" value="BETA-HEXOSAMINIDASE"/>
    <property type="match status" value="1"/>
</dbReference>
<name>A0AAN7Q2Z8_9COLE</name>
<dbReference type="PANTHER" id="PTHR22600:SF26">
    <property type="entry name" value="BETA-N-ACETYLHEXOSAMINIDASE"/>
    <property type="match status" value="1"/>
</dbReference>
<proteinExistence type="inferred from homology"/>
<keyword evidence="7" id="KW-0326">Glycosidase</keyword>
<dbReference type="Proteomes" id="UP001353858">
    <property type="component" value="Unassembled WGS sequence"/>
</dbReference>
<dbReference type="InterPro" id="IPR017853">
    <property type="entry name" value="GH"/>
</dbReference>
<dbReference type="SUPFAM" id="SSF51445">
    <property type="entry name" value="(Trans)glycosidases"/>
    <property type="match status" value="2"/>
</dbReference>
<dbReference type="GO" id="GO:0016231">
    <property type="term" value="F:beta-N-acetylglucosaminidase activity"/>
    <property type="evidence" value="ECO:0007669"/>
    <property type="project" value="TreeGrafter"/>
</dbReference>
<dbReference type="InterPro" id="IPR015883">
    <property type="entry name" value="Glyco_hydro_20_cat"/>
</dbReference>
<dbReference type="InterPro" id="IPR029019">
    <property type="entry name" value="HEX_eukaryotic_N"/>
</dbReference>
<evidence type="ECO:0000256" key="1">
    <source>
        <dbReference type="ARBA" id="ARBA00001231"/>
    </source>
</evidence>
<evidence type="ECO:0000259" key="9">
    <source>
        <dbReference type="Pfam" id="PF00728"/>
    </source>
</evidence>
<dbReference type="EC" id="3.2.1.52" evidence="3"/>
<comment type="catalytic activity">
    <reaction evidence="1">
        <text>Hydrolysis of terminal non-reducing N-acetyl-D-hexosamine residues in N-acetyl-beta-D-hexosaminides.</text>
        <dbReference type="EC" id="3.2.1.52"/>
    </reaction>
</comment>
<sequence length="1197" mass="136168">MYSDNFHISILSVNVVGVKTSGSVERMKWYQYLVVLVICYYTNGEQTVNNPVWTWECHKNRCQKSRVKPGAEDVGISLAACQISCDPYGTLWPYPTGVVQLGGELIPIDSNSIEINEERSSASALIRAGYGHFEFRVKNIGSSVAQNANGSPLVVTLNIKDPSQTQLKLNTNESYVLQITQTEDGTINATISAPTYFGGRHGLETLGQLIIYDDIRETLRIPNNVYITDEPVFSYRGILLDTARNYISIDVIKHTIDGISASKLNTFHWHITDSQSFPYVSESNPNLSRLGAYSPRQVYTPEDVAGIIEYARERGVRVLPEFDAPAHVGEGWQDTNFIACFNYQPWSNYCVEPPCGQFDPTQPELYNVLEGIYKDMVKQFNPDIFHMGGDEVSLKCWNSSEHIQNWMKNRGWSLDEAGYMKLWNFFQTQALERFDRQAGEKLPIIMWTSTLTKKEYVEQYLPKDRYIIQIWTDGNDPQISDLLSKGYKVILSNYDALYLDCGFASWVGEGTNWCPPYKGWQTIYENSLNIHGKKDQFLGAEAALWTEQVDDSSVDTRIWPRAAAMAERLWSNPKSSWRNAEDRMLIHRNRLVNRGIAAEALQPQWCEQNENNCPQHRLDGIVNNPVWTWECNKNSCQKSRVKPGAEDVAISLAACQISCGPYGTVWPYPTGVVQLGGELVPIDSNSMKINEERSSACALIKAAYGHFELRVKNMGSSVAQNANGSLLVVTLNIKNPSQTRLKLNSNESYVLQITQTEDGTINAIISAPTYFGGRHGLETLEQLIIYDDIRETLRIPNNVYITDEPVFSYRGILLDTARNYISVEVIKRTIDGISASKLNTFHWHITDSQSFPYVSESNPNMSRLGAYSPRQVYTPEDVAGIIEYARERGVRVLPEFDAPAHVGEGWQDTNFIACFGNQPWSNYCYEPPCGQLDPTQPELYNVLEGIYKDMVKQFNPDIFHMGGDEVSLRCWNSSEHIKNWMKNRSWSLDEGGYMKLWNFFQTQALERFDRQAGEKLPIILWSNTLTKKEYVEQYLPKDRYIIQVWTAGNDPQISDLLSQGYKVILSNYDALYLDCGFANWVGEGTNWCPPYKGWQTIYDNSLSIHGKIDQFLGAEAALWTEQVDDSSVDARIWPRAAALAERLWSNPKTSWRNAEDRIHIHRNRLVNRGIAAEALRPQWCNQNEQICPLDPLDAMFF</sequence>
<keyword evidence="12" id="KW-1185">Reference proteome</keyword>
<reference evidence="12" key="1">
    <citation type="submission" date="2023-01" db="EMBL/GenBank/DDBJ databases">
        <title>Key to firefly adult light organ development and bioluminescence: homeobox transcription factors regulate luciferase expression and transportation to peroxisome.</title>
        <authorList>
            <person name="Fu X."/>
        </authorList>
    </citation>
    <scope>NUCLEOTIDE SEQUENCE [LARGE SCALE GENOMIC DNA]</scope>
</reference>
<dbReference type="PRINTS" id="PR00738">
    <property type="entry name" value="GLHYDRLASE20"/>
</dbReference>
<dbReference type="GO" id="GO:0030203">
    <property type="term" value="P:glycosaminoglycan metabolic process"/>
    <property type="evidence" value="ECO:0007669"/>
    <property type="project" value="TreeGrafter"/>
</dbReference>
<organism evidence="11 12">
    <name type="scientific">Aquatica leii</name>
    <dbReference type="NCBI Taxonomy" id="1421715"/>
    <lineage>
        <taxon>Eukaryota</taxon>
        <taxon>Metazoa</taxon>
        <taxon>Ecdysozoa</taxon>
        <taxon>Arthropoda</taxon>
        <taxon>Hexapoda</taxon>
        <taxon>Insecta</taxon>
        <taxon>Pterygota</taxon>
        <taxon>Neoptera</taxon>
        <taxon>Endopterygota</taxon>
        <taxon>Coleoptera</taxon>
        <taxon>Polyphaga</taxon>
        <taxon>Elateriformia</taxon>
        <taxon>Elateroidea</taxon>
        <taxon>Lampyridae</taxon>
        <taxon>Luciolinae</taxon>
        <taxon>Aquatica</taxon>
    </lineage>
</organism>
<evidence type="ECO:0000313" key="12">
    <source>
        <dbReference type="Proteomes" id="UP001353858"/>
    </source>
</evidence>
<evidence type="ECO:0000313" key="11">
    <source>
        <dbReference type="EMBL" id="KAK4884179.1"/>
    </source>
</evidence>
<dbReference type="EMBL" id="JARPUR010000001">
    <property type="protein sequence ID" value="KAK4884179.1"/>
    <property type="molecule type" value="Genomic_DNA"/>
</dbReference>
<dbReference type="FunFam" id="3.20.20.80:FF:000063">
    <property type="entry name" value="Beta-hexosaminidase"/>
    <property type="match status" value="2"/>
</dbReference>
<feature type="domain" description="Beta-hexosaminidase eukaryotic type N-terminal" evidence="10">
    <location>
        <begin position="152"/>
        <end position="209"/>
    </location>
</feature>
<evidence type="ECO:0000256" key="7">
    <source>
        <dbReference type="ARBA" id="ARBA00023295"/>
    </source>
</evidence>
<evidence type="ECO:0000256" key="3">
    <source>
        <dbReference type="ARBA" id="ARBA00012663"/>
    </source>
</evidence>
<dbReference type="Pfam" id="PF00728">
    <property type="entry name" value="Glyco_hydro_20"/>
    <property type="match status" value="2"/>
</dbReference>
<accession>A0AAN7Q2Z8</accession>
<feature type="domain" description="Glycoside hydrolase family 20 catalytic" evidence="9">
    <location>
        <begin position="807"/>
        <end position="1146"/>
    </location>
</feature>
<dbReference type="GO" id="GO:0005886">
    <property type="term" value="C:plasma membrane"/>
    <property type="evidence" value="ECO:0007669"/>
    <property type="project" value="TreeGrafter"/>
</dbReference>
<evidence type="ECO:0000256" key="2">
    <source>
        <dbReference type="ARBA" id="ARBA00006285"/>
    </source>
</evidence>
<evidence type="ECO:0000256" key="6">
    <source>
        <dbReference type="ARBA" id="ARBA00023180"/>
    </source>
</evidence>
<dbReference type="Pfam" id="PF14845">
    <property type="entry name" value="Glycohydro_20b2"/>
    <property type="match status" value="2"/>
</dbReference>
<dbReference type="CDD" id="cd06562">
    <property type="entry name" value="GH20_HexA_HexB-like"/>
    <property type="match status" value="2"/>
</dbReference>
<keyword evidence="5" id="KW-0378">Hydrolase</keyword>
<dbReference type="Gene3D" id="3.30.379.10">
    <property type="entry name" value="Chitobiase/beta-hexosaminidase domain 2-like"/>
    <property type="match status" value="2"/>
</dbReference>
<gene>
    <name evidence="11" type="ORF">RN001_000450</name>
</gene>
<protein>
    <recommendedName>
        <fullName evidence="3">beta-N-acetylhexosaminidase</fullName>
        <ecNumber evidence="3">3.2.1.52</ecNumber>
    </recommendedName>
</protein>
<evidence type="ECO:0000256" key="5">
    <source>
        <dbReference type="ARBA" id="ARBA00022801"/>
    </source>
</evidence>
<dbReference type="GO" id="GO:0005975">
    <property type="term" value="P:carbohydrate metabolic process"/>
    <property type="evidence" value="ECO:0007669"/>
    <property type="project" value="InterPro"/>
</dbReference>
<dbReference type="AlphaFoldDB" id="A0AAN7Q2Z8"/>
<keyword evidence="4" id="KW-0732">Signal</keyword>
<evidence type="ECO:0000256" key="8">
    <source>
        <dbReference type="PIRSR" id="PIRSR625705-1"/>
    </source>
</evidence>
<dbReference type="SUPFAM" id="SSF55545">
    <property type="entry name" value="beta-N-acetylhexosaminidase-like domain"/>
    <property type="match status" value="2"/>
</dbReference>
<feature type="domain" description="Beta-hexosaminidase eukaryotic type N-terminal" evidence="10">
    <location>
        <begin position="666"/>
        <end position="783"/>
    </location>
</feature>
<feature type="domain" description="Glycoside hydrolase family 20 catalytic" evidence="9">
    <location>
        <begin position="233"/>
        <end position="572"/>
    </location>
</feature>
<comment type="similarity">
    <text evidence="2">Belongs to the glycosyl hydrolase 20 family.</text>
</comment>
<comment type="caution">
    <text evidence="11">The sequence shown here is derived from an EMBL/GenBank/DDBJ whole genome shotgun (WGS) entry which is preliminary data.</text>
</comment>